<dbReference type="EMBL" id="JACEFT010000009">
    <property type="protein sequence ID" value="MBA2779097.1"/>
    <property type="molecule type" value="Genomic_DNA"/>
</dbReference>
<evidence type="ECO:0000256" key="4">
    <source>
        <dbReference type="ARBA" id="ARBA00022519"/>
    </source>
</evidence>
<feature type="domain" description="Tripartite ATP-independent periplasmic transporters DctQ component" evidence="10">
    <location>
        <begin position="31"/>
        <end position="156"/>
    </location>
</feature>
<comment type="function">
    <text evidence="9">Part of the tripartite ATP-independent periplasmic (TRAP) transport system.</text>
</comment>
<dbReference type="GO" id="GO:0005886">
    <property type="term" value="C:plasma membrane"/>
    <property type="evidence" value="ECO:0007669"/>
    <property type="project" value="UniProtKB-SubCell"/>
</dbReference>
<dbReference type="AlphaFoldDB" id="A0A7V9W183"/>
<accession>A0A7V9W183</accession>
<dbReference type="Proteomes" id="UP000814353">
    <property type="component" value="Unassembled WGS sequence"/>
</dbReference>
<dbReference type="GO" id="GO:0022857">
    <property type="term" value="F:transmembrane transporter activity"/>
    <property type="evidence" value="ECO:0007669"/>
    <property type="project" value="UniProtKB-UniRule"/>
</dbReference>
<evidence type="ECO:0000313" key="14">
    <source>
        <dbReference type="Proteomes" id="UP000814353"/>
    </source>
</evidence>
<reference evidence="11 13" key="2">
    <citation type="submission" date="2020-07" db="EMBL/GenBank/DDBJ databases">
        <title>Identification of Halomonas strains.</title>
        <authorList>
            <person name="Xiao Z."/>
            <person name="Shen J."/>
        </authorList>
    </citation>
    <scope>NUCLEOTIDE SEQUENCE [LARGE SCALE GENOMIC DNA]</scope>
    <source>
        <strain evidence="11 13">DSM 17331</strain>
    </source>
</reference>
<evidence type="ECO:0000256" key="5">
    <source>
        <dbReference type="ARBA" id="ARBA00022692"/>
    </source>
</evidence>
<keyword evidence="6 9" id="KW-1133">Transmembrane helix</keyword>
<evidence type="ECO:0000256" key="3">
    <source>
        <dbReference type="ARBA" id="ARBA00022475"/>
    </source>
</evidence>
<evidence type="ECO:0000313" key="11">
    <source>
        <dbReference type="EMBL" id="MBA2779097.1"/>
    </source>
</evidence>
<evidence type="ECO:0000256" key="9">
    <source>
        <dbReference type="RuleBase" id="RU369079"/>
    </source>
</evidence>
<evidence type="ECO:0000259" key="10">
    <source>
        <dbReference type="Pfam" id="PF04290"/>
    </source>
</evidence>
<evidence type="ECO:0000256" key="2">
    <source>
        <dbReference type="ARBA" id="ARBA00022448"/>
    </source>
</evidence>
<evidence type="ECO:0000256" key="6">
    <source>
        <dbReference type="ARBA" id="ARBA00022989"/>
    </source>
</evidence>
<keyword evidence="3" id="KW-1003">Cell membrane</keyword>
<sequence length="194" mass="21312">MVDLFLRFERQLTRLAMAVAVVMLVVSVSFSFYQVLTRFIFNAPSTWTEVAARTAMIWCVFMAAAATFRGGYMMAVEAIYKVVPQRLLLVLEIAIVLCCLLVLVVLIHYGILMTRRVANQTMSGMNISMAYAYAAIPIGAGFAIVSVVARLLAQLTGREAVGPDLGEAEVEMHDLRQQTMPEAAEDGERGGPRS</sequence>
<protein>
    <recommendedName>
        <fullName evidence="9">TRAP transporter small permease protein</fullName>
    </recommendedName>
</protein>
<keyword evidence="7 9" id="KW-0472">Membrane</keyword>
<keyword evidence="4 9" id="KW-0997">Cell inner membrane</keyword>
<keyword evidence="2 9" id="KW-0813">Transport</keyword>
<feature type="transmembrane region" description="Helical" evidence="9">
    <location>
        <begin position="87"/>
        <end position="111"/>
    </location>
</feature>
<comment type="caution">
    <text evidence="11">The sequence shown here is derived from an EMBL/GenBank/DDBJ whole genome shotgun (WGS) entry which is preliminary data.</text>
</comment>
<evidence type="ECO:0000256" key="8">
    <source>
        <dbReference type="ARBA" id="ARBA00038436"/>
    </source>
</evidence>
<dbReference type="PANTHER" id="PTHR35011:SF11">
    <property type="entry name" value="TRAP TRANSPORTER SMALL PERMEASE PROTEIN"/>
    <property type="match status" value="1"/>
</dbReference>
<feature type="transmembrane region" description="Helical" evidence="9">
    <location>
        <begin position="12"/>
        <end position="35"/>
    </location>
</feature>
<comment type="subunit">
    <text evidence="9">The complex comprises the extracytoplasmic solute receptor protein and the two transmembrane proteins.</text>
</comment>
<reference evidence="12 14" key="1">
    <citation type="submission" date="2020-05" db="EMBL/GenBank/DDBJ databases">
        <title>Comparative genomic analysis of denitrifying bacteria from Halomonas genus.</title>
        <authorList>
            <person name="Wang L."/>
            <person name="Shao Z."/>
        </authorList>
    </citation>
    <scope>NUCLEOTIDE SEQUENCE [LARGE SCALE GENOMIC DNA]</scope>
    <source>
        <strain evidence="12 14">DSM 17331</strain>
    </source>
</reference>
<feature type="transmembrane region" description="Helical" evidence="9">
    <location>
        <begin position="55"/>
        <end position="75"/>
    </location>
</feature>
<organism evidence="11 13">
    <name type="scientific">Billgrantia kenyensis</name>
    <dbReference type="NCBI Taxonomy" id="321266"/>
    <lineage>
        <taxon>Bacteria</taxon>
        <taxon>Pseudomonadati</taxon>
        <taxon>Pseudomonadota</taxon>
        <taxon>Gammaproteobacteria</taxon>
        <taxon>Oceanospirillales</taxon>
        <taxon>Halomonadaceae</taxon>
        <taxon>Billgrantia</taxon>
    </lineage>
</organism>
<proteinExistence type="inferred from homology"/>
<feature type="transmembrane region" description="Helical" evidence="9">
    <location>
        <begin position="131"/>
        <end position="153"/>
    </location>
</feature>
<evidence type="ECO:0000256" key="1">
    <source>
        <dbReference type="ARBA" id="ARBA00004429"/>
    </source>
</evidence>
<keyword evidence="5 9" id="KW-0812">Transmembrane</keyword>
<name>A0A7V9W183_9GAMM</name>
<evidence type="ECO:0000256" key="7">
    <source>
        <dbReference type="ARBA" id="ARBA00023136"/>
    </source>
</evidence>
<gene>
    <name evidence="11" type="ORF">H1D44_09315</name>
    <name evidence="12" type="ORF">HOP48_03050</name>
</gene>
<comment type="subcellular location">
    <subcellularLocation>
        <location evidence="1 9">Cell inner membrane</location>
        <topology evidence="1 9">Multi-pass membrane protein</topology>
    </subcellularLocation>
</comment>
<dbReference type="GO" id="GO:0015740">
    <property type="term" value="P:C4-dicarboxylate transport"/>
    <property type="evidence" value="ECO:0007669"/>
    <property type="project" value="TreeGrafter"/>
</dbReference>
<dbReference type="RefSeq" id="WP_181514579.1">
    <property type="nucleotide sequence ID" value="NZ_JABFUB010000002.1"/>
</dbReference>
<evidence type="ECO:0000313" key="12">
    <source>
        <dbReference type="EMBL" id="MCG6660524.1"/>
    </source>
</evidence>
<dbReference type="Pfam" id="PF04290">
    <property type="entry name" value="DctQ"/>
    <property type="match status" value="1"/>
</dbReference>
<dbReference type="Proteomes" id="UP000518091">
    <property type="component" value="Unassembled WGS sequence"/>
</dbReference>
<comment type="similarity">
    <text evidence="8 9">Belongs to the TRAP transporter small permease family.</text>
</comment>
<dbReference type="PANTHER" id="PTHR35011">
    <property type="entry name" value="2,3-DIKETO-L-GULONATE TRAP TRANSPORTER SMALL PERMEASE PROTEIN YIAM"/>
    <property type="match status" value="1"/>
</dbReference>
<dbReference type="InterPro" id="IPR055348">
    <property type="entry name" value="DctQ"/>
</dbReference>
<evidence type="ECO:0000313" key="13">
    <source>
        <dbReference type="Proteomes" id="UP000518091"/>
    </source>
</evidence>
<dbReference type="InterPro" id="IPR007387">
    <property type="entry name" value="TRAP_DctQ"/>
</dbReference>
<keyword evidence="14" id="KW-1185">Reference proteome</keyword>
<dbReference type="EMBL" id="JABFUB010000002">
    <property type="protein sequence ID" value="MCG6660524.1"/>
    <property type="molecule type" value="Genomic_DNA"/>
</dbReference>